<keyword evidence="2" id="KW-1185">Reference proteome</keyword>
<evidence type="ECO:0000313" key="2">
    <source>
        <dbReference type="Proteomes" id="UP000515369"/>
    </source>
</evidence>
<reference evidence="1 2" key="1">
    <citation type="submission" date="2020-07" db="EMBL/GenBank/DDBJ databases">
        <title>Spirosoma foliorum sp. nov., isolated from the leaves on the Nejang mountain Korea, Republic of.</title>
        <authorList>
            <person name="Ho H."/>
            <person name="Lee Y.-J."/>
            <person name="Nurcahyanto D.-A."/>
            <person name="Kim S.-G."/>
        </authorList>
    </citation>
    <scope>NUCLEOTIDE SEQUENCE [LARGE SCALE GENOMIC DNA]</scope>
    <source>
        <strain evidence="1 2">PL0136</strain>
    </source>
</reference>
<protein>
    <submittedName>
        <fullName evidence="1">Uncharacterized protein</fullName>
    </submittedName>
</protein>
<evidence type="ECO:0000313" key="1">
    <source>
        <dbReference type="EMBL" id="QMW00323.1"/>
    </source>
</evidence>
<sequence length="60" mass="6874">MNQIVTRLSVADVEKLLVHPEAFTVQAIIGIVKLLEKSPMEVFELVFNELEERGLCEFEK</sequence>
<organism evidence="1 2">
    <name type="scientific">Spirosoma foliorum</name>
    <dbReference type="NCBI Taxonomy" id="2710596"/>
    <lineage>
        <taxon>Bacteria</taxon>
        <taxon>Pseudomonadati</taxon>
        <taxon>Bacteroidota</taxon>
        <taxon>Cytophagia</taxon>
        <taxon>Cytophagales</taxon>
        <taxon>Cytophagaceae</taxon>
        <taxon>Spirosoma</taxon>
    </lineage>
</organism>
<accession>A0A7G5GN81</accession>
<proteinExistence type="predicted"/>
<dbReference type="KEGG" id="sfol:H3H32_20105"/>
<dbReference type="Proteomes" id="UP000515369">
    <property type="component" value="Chromosome"/>
</dbReference>
<dbReference type="RefSeq" id="WP_182457440.1">
    <property type="nucleotide sequence ID" value="NZ_CP059732.1"/>
</dbReference>
<name>A0A7G5GN81_9BACT</name>
<dbReference type="EMBL" id="CP059732">
    <property type="protein sequence ID" value="QMW00323.1"/>
    <property type="molecule type" value="Genomic_DNA"/>
</dbReference>
<dbReference type="AlphaFoldDB" id="A0A7G5GN81"/>
<gene>
    <name evidence="1" type="ORF">H3H32_20105</name>
</gene>